<dbReference type="AlphaFoldDB" id="A0A9D4DA64"/>
<evidence type="ECO:0000313" key="2">
    <source>
        <dbReference type="Proteomes" id="UP000828390"/>
    </source>
</evidence>
<dbReference type="EMBL" id="JAIWYP010000011">
    <property type="protein sequence ID" value="KAH3741452.1"/>
    <property type="molecule type" value="Genomic_DNA"/>
</dbReference>
<proteinExistence type="predicted"/>
<dbReference type="Proteomes" id="UP000828390">
    <property type="component" value="Unassembled WGS sequence"/>
</dbReference>
<comment type="caution">
    <text evidence="1">The sequence shown here is derived from an EMBL/GenBank/DDBJ whole genome shotgun (WGS) entry which is preliminary data.</text>
</comment>
<evidence type="ECO:0000313" key="1">
    <source>
        <dbReference type="EMBL" id="KAH3741452.1"/>
    </source>
</evidence>
<accession>A0A9D4DA64</accession>
<protein>
    <submittedName>
        <fullName evidence="1">Uncharacterized protein</fullName>
    </submittedName>
</protein>
<keyword evidence="2" id="KW-1185">Reference proteome</keyword>
<name>A0A9D4DA64_DREPO</name>
<organism evidence="1 2">
    <name type="scientific">Dreissena polymorpha</name>
    <name type="common">Zebra mussel</name>
    <name type="synonym">Mytilus polymorpha</name>
    <dbReference type="NCBI Taxonomy" id="45954"/>
    <lineage>
        <taxon>Eukaryota</taxon>
        <taxon>Metazoa</taxon>
        <taxon>Spiralia</taxon>
        <taxon>Lophotrochozoa</taxon>
        <taxon>Mollusca</taxon>
        <taxon>Bivalvia</taxon>
        <taxon>Autobranchia</taxon>
        <taxon>Heteroconchia</taxon>
        <taxon>Euheterodonta</taxon>
        <taxon>Imparidentia</taxon>
        <taxon>Neoheterodontei</taxon>
        <taxon>Myida</taxon>
        <taxon>Dreissenoidea</taxon>
        <taxon>Dreissenidae</taxon>
        <taxon>Dreissena</taxon>
    </lineage>
</organism>
<gene>
    <name evidence="1" type="ORF">DPMN_048177</name>
</gene>
<sequence length="110" mass="12076">MTSSTGATTSTTAAIEKQNHCNTCVHTVKLGLGQHVQADHYAGNYSRAKHDGGETADVRCDAGLAERLLKALYARPFSYRQVGNVLRVQLGPWMQRVVNITELTPFVFNI</sequence>
<reference evidence="1" key="2">
    <citation type="submission" date="2020-11" db="EMBL/GenBank/DDBJ databases">
        <authorList>
            <person name="McCartney M.A."/>
            <person name="Auch B."/>
            <person name="Kono T."/>
            <person name="Mallez S."/>
            <person name="Becker A."/>
            <person name="Gohl D.M."/>
            <person name="Silverstein K.A.T."/>
            <person name="Koren S."/>
            <person name="Bechman K.B."/>
            <person name="Herman A."/>
            <person name="Abrahante J.E."/>
            <person name="Garbe J."/>
        </authorList>
    </citation>
    <scope>NUCLEOTIDE SEQUENCE</scope>
    <source>
        <strain evidence="1">Duluth1</strain>
        <tissue evidence="1">Whole animal</tissue>
    </source>
</reference>
<reference evidence="1" key="1">
    <citation type="journal article" date="2019" name="bioRxiv">
        <title>The Genome of the Zebra Mussel, Dreissena polymorpha: A Resource for Invasive Species Research.</title>
        <authorList>
            <person name="McCartney M.A."/>
            <person name="Auch B."/>
            <person name="Kono T."/>
            <person name="Mallez S."/>
            <person name="Zhang Y."/>
            <person name="Obille A."/>
            <person name="Becker A."/>
            <person name="Abrahante J.E."/>
            <person name="Garbe J."/>
            <person name="Badalamenti J.P."/>
            <person name="Herman A."/>
            <person name="Mangelson H."/>
            <person name="Liachko I."/>
            <person name="Sullivan S."/>
            <person name="Sone E.D."/>
            <person name="Koren S."/>
            <person name="Silverstein K.A.T."/>
            <person name="Beckman K.B."/>
            <person name="Gohl D.M."/>
        </authorList>
    </citation>
    <scope>NUCLEOTIDE SEQUENCE</scope>
    <source>
        <strain evidence="1">Duluth1</strain>
        <tissue evidence="1">Whole animal</tissue>
    </source>
</reference>